<dbReference type="AlphaFoldDB" id="A0A239PK29"/>
<dbReference type="Gene3D" id="3.90.320.10">
    <property type="match status" value="1"/>
</dbReference>
<gene>
    <name evidence="19" type="ORF">SAMN06297382_0664</name>
</gene>
<feature type="region of interest" description="Disordered" evidence="16">
    <location>
        <begin position="926"/>
        <end position="979"/>
    </location>
</feature>
<dbReference type="PROSITE" id="PS51217">
    <property type="entry name" value="UVRD_HELICASE_CTER"/>
    <property type="match status" value="1"/>
</dbReference>
<dbReference type="PANTHER" id="PTHR11070">
    <property type="entry name" value="UVRD / RECB / PCRA DNA HELICASE FAMILY MEMBER"/>
    <property type="match status" value="1"/>
</dbReference>
<dbReference type="InterPro" id="IPR014151">
    <property type="entry name" value="DNA_helicase_AddA"/>
</dbReference>
<evidence type="ECO:0000256" key="6">
    <source>
        <dbReference type="ARBA" id="ARBA00022839"/>
    </source>
</evidence>
<dbReference type="Gene3D" id="3.40.50.300">
    <property type="entry name" value="P-loop containing nucleotide triphosphate hydrolases"/>
    <property type="match status" value="4"/>
</dbReference>
<dbReference type="EMBL" id="FZQA01000001">
    <property type="protein sequence ID" value="SNT68168.1"/>
    <property type="molecule type" value="Genomic_DNA"/>
</dbReference>
<dbReference type="RefSeq" id="WP_159462400.1">
    <property type="nucleotide sequence ID" value="NZ_FZQA01000001.1"/>
</dbReference>
<evidence type="ECO:0000259" key="17">
    <source>
        <dbReference type="PROSITE" id="PS51198"/>
    </source>
</evidence>
<keyword evidence="7 15" id="KW-0067">ATP-binding</keyword>
<keyword evidence="1" id="KW-0540">Nuclease</keyword>
<dbReference type="InterPro" id="IPR038726">
    <property type="entry name" value="PDDEXK_AddAB-type"/>
</dbReference>
<dbReference type="GO" id="GO:0004527">
    <property type="term" value="F:exonuclease activity"/>
    <property type="evidence" value="ECO:0007669"/>
    <property type="project" value="UniProtKB-KW"/>
</dbReference>
<reference evidence="19 20" key="1">
    <citation type="submission" date="2017-07" db="EMBL/GenBank/DDBJ databases">
        <authorList>
            <person name="Sun Z.S."/>
            <person name="Albrecht U."/>
            <person name="Echele G."/>
            <person name="Lee C.C."/>
        </authorList>
    </citation>
    <scope>NUCLEOTIDE SEQUENCE [LARGE SCALE GENOMIC DNA]</scope>
    <source>
        <strain evidence="19 20">CGMCC 1.12710</strain>
    </source>
</reference>
<sequence>MSALDQTLAAQRAAAAPHASAFVAANAGAGKTRVLTDRVARLLLAGAAPSKILCITFTKAAAAEMADRLFRLLGDWALAEDGALAKALDDLEGAARTRDADDLAKARRLFARALETPGGLKIQTIHAFCESVLKRFPLEAGAPPGFSVIEEAEAAALAGAAVDQVAERAAGGTLGAAFARLAARLGGRDLRALLAGAIAGRQALEGALRAVGGWETLLAETARALGVDPEEDEEAIIAAAAADFAPADIRRMQAAFRLGGKTVNRFAENDIERFFAADSPSERLEALKPIFLTQKGEPRQRLADRASINSDPWIEGYLAAKQATLFEALDRARAARAFADTRALHLVLREALSVYEAMKTARAGLDYDDLIFHARRLFADRAGAAWVLWKLDQGLDHILLDEAQDTSPAQWSVVEAPLEEFFAGAGARAERRTFFAVGDQKQSIYSFQGADAGLFQEKRADLAKKIAAVAPFVDRPLTLSFRTAAPVLSFVDTLFAEPEARAGLGEDGPLRHGVYRKGAGGRVEVWPLTPHPEAPENEPWDAPLDAAPARHPARALARCVAATIRRWLDAGEPLASAGRPIAPGDVMILVQSRAALFHETIRALNECGVPVAGADRLKLLEDAAVEDLLSYARCVLLDTDDLSLAETLKSPFFGLDDEDLFALTREPRSSLWAALRARADERESWARAVREIAAARRIALREGGYAFFCHVLETGAPSGRRRLYARLGAASRETVDELLRQALDYELSHPRSLQGFLAWIEARAGEIKREMDQASGAVRVMTAHGAKGLEAPIVFLIDAHRRPDAGKIGPLLRLPAPAGAPRPRGLFALAGTKDEDCAALTAARAEEKRLQYEEYRRLLYVAATRARDRLYVCGVADRRDKDPSARPMTEKSWHALAQDAMARLEGAVERVQHPEGWGETLILSAPQTAPPESEAARTAPSAPPAPGWLARPAAPEASPARLAPSRLAGEAETRAETGAYSPLRPADRFLRGRTLHRLLELLPQAAPGERPAAADRLLARLAPAVAADERARWRAEVLRVLDDPAFAPVFAPTSRAEVPVAGTPRGARAAVSGVIDRIAVTEGRVLIVDYKTNRPPPARVEDAPAAYVAQLAAYRALLQEIYPDREISCALLWTYDARLMTVPPALLDHALETALV</sequence>
<dbReference type="GO" id="GO:0003677">
    <property type="term" value="F:DNA binding"/>
    <property type="evidence" value="ECO:0007669"/>
    <property type="project" value="UniProtKB-KW"/>
</dbReference>
<dbReference type="EC" id="5.6.2.4" evidence="12"/>
<keyword evidence="9" id="KW-0234">DNA repair</keyword>
<evidence type="ECO:0000256" key="12">
    <source>
        <dbReference type="ARBA" id="ARBA00034808"/>
    </source>
</evidence>
<proteinExistence type="predicted"/>
<comment type="catalytic activity">
    <reaction evidence="11">
        <text>Couples ATP hydrolysis with the unwinding of duplex DNA by translocating in the 3'-5' direction.</text>
        <dbReference type="EC" id="5.6.2.4"/>
    </reaction>
</comment>
<keyword evidence="6" id="KW-0269">Exonuclease</keyword>
<evidence type="ECO:0000256" key="9">
    <source>
        <dbReference type="ARBA" id="ARBA00023204"/>
    </source>
</evidence>
<dbReference type="GO" id="GO:0043138">
    <property type="term" value="F:3'-5' DNA helicase activity"/>
    <property type="evidence" value="ECO:0007669"/>
    <property type="project" value="UniProtKB-EC"/>
</dbReference>
<feature type="binding site" evidence="15">
    <location>
        <begin position="25"/>
        <end position="32"/>
    </location>
    <ligand>
        <name>ATP</name>
        <dbReference type="ChEBI" id="CHEBI:30616"/>
    </ligand>
</feature>
<evidence type="ECO:0000313" key="19">
    <source>
        <dbReference type="EMBL" id="SNT68168.1"/>
    </source>
</evidence>
<feature type="compositionally biased region" description="Low complexity" evidence="16">
    <location>
        <begin position="949"/>
        <end position="968"/>
    </location>
</feature>
<evidence type="ECO:0000256" key="3">
    <source>
        <dbReference type="ARBA" id="ARBA00022763"/>
    </source>
</evidence>
<evidence type="ECO:0000256" key="11">
    <source>
        <dbReference type="ARBA" id="ARBA00034617"/>
    </source>
</evidence>
<evidence type="ECO:0000256" key="2">
    <source>
        <dbReference type="ARBA" id="ARBA00022741"/>
    </source>
</evidence>
<keyword evidence="3" id="KW-0227">DNA damage</keyword>
<evidence type="ECO:0000259" key="18">
    <source>
        <dbReference type="PROSITE" id="PS51217"/>
    </source>
</evidence>
<keyword evidence="2 15" id="KW-0547">Nucleotide-binding</keyword>
<comment type="catalytic activity">
    <reaction evidence="14">
        <text>ATP + H2O = ADP + phosphate + H(+)</text>
        <dbReference type="Rhea" id="RHEA:13065"/>
        <dbReference type="ChEBI" id="CHEBI:15377"/>
        <dbReference type="ChEBI" id="CHEBI:15378"/>
        <dbReference type="ChEBI" id="CHEBI:30616"/>
        <dbReference type="ChEBI" id="CHEBI:43474"/>
        <dbReference type="ChEBI" id="CHEBI:456216"/>
        <dbReference type="EC" id="5.6.2.4"/>
    </reaction>
</comment>
<evidence type="ECO:0000256" key="1">
    <source>
        <dbReference type="ARBA" id="ARBA00022722"/>
    </source>
</evidence>
<dbReference type="PROSITE" id="PS51198">
    <property type="entry name" value="UVRD_HELICASE_ATP_BIND"/>
    <property type="match status" value="1"/>
</dbReference>
<name>A0A239PK29_9PROT</name>
<dbReference type="InterPro" id="IPR027417">
    <property type="entry name" value="P-loop_NTPase"/>
</dbReference>
<feature type="compositionally biased region" description="Low complexity" evidence="16">
    <location>
        <begin position="930"/>
        <end position="940"/>
    </location>
</feature>
<protein>
    <recommendedName>
        <fullName evidence="12">DNA 3'-5' helicase</fullName>
        <ecNumber evidence="12">5.6.2.4</ecNumber>
    </recommendedName>
    <alternativeName>
        <fullName evidence="13">DNA 3'-5' helicase II</fullName>
    </alternativeName>
</protein>
<feature type="domain" description="UvrD-like helicase C-terminal" evidence="18">
    <location>
        <begin position="513"/>
        <end position="788"/>
    </location>
</feature>
<dbReference type="SUPFAM" id="SSF52980">
    <property type="entry name" value="Restriction endonuclease-like"/>
    <property type="match status" value="1"/>
</dbReference>
<dbReference type="GO" id="GO:0005829">
    <property type="term" value="C:cytosol"/>
    <property type="evidence" value="ECO:0007669"/>
    <property type="project" value="TreeGrafter"/>
</dbReference>
<evidence type="ECO:0000256" key="15">
    <source>
        <dbReference type="PROSITE-ProRule" id="PRU00560"/>
    </source>
</evidence>
<dbReference type="GO" id="GO:0005524">
    <property type="term" value="F:ATP binding"/>
    <property type="evidence" value="ECO:0007669"/>
    <property type="project" value="UniProtKB-UniRule"/>
</dbReference>
<dbReference type="InterPro" id="IPR014017">
    <property type="entry name" value="DNA_helicase_UvrD-like_C"/>
</dbReference>
<dbReference type="Proteomes" id="UP000198346">
    <property type="component" value="Unassembled WGS sequence"/>
</dbReference>
<keyword evidence="20" id="KW-1185">Reference proteome</keyword>
<dbReference type="SUPFAM" id="SSF52540">
    <property type="entry name" value="P-loop containing nucleoside triphosphate hydrolases"/>
    <property type="match status" value="1"/>
</dbReference>
<dbReference type="InterPro" id="IPR014016">
    <property type="entry name" value="UvrD-like_ATP-bd"/>
</dbReference>
<organism evidence="19 20">
    <name type="scientific">Amphiplicatus metriothermophilus</name>
    <dbReference type="NCBI Taxonomy" id="1519374"/>
    <lineage>
        <taxon>Bacteria</taxon>
        <taxon>Pseudomonadati</taxon>
        <taxon>Pseudomonadota</taxon>
        <taxon>Alphaproteobacteria</taxon>
        <taxon>Parvularculales</taxon>
        <taxon>Parvularculaceae</taxon>
        <taxon>Amphiplicatus</taxon>
    </lineage>
</organism>
<feature type="domain" description="UvrD-like helicase ATP-binding" evidence="17">
    <location>
        <begin position="4"/>
        <end position="484"/>
    </location>
</feature>
<dbReference type="InterPro" id="IPR011335">
    <property type="entry name" value="Restrct_endonuc-II-like"/>
</dbReference>
<dbReference type="Pfam" id="PF00580">
    <property type="entry name" value="UvrD-helicase"/>
    <property type="match status" value="1"/>
</dbReference>
<keyword evidence="10" id="KW-0413">Isomerase</keyword>
<evidence type="ECO:0000256" key="13">
    <source>
        <dbReference type="ARBA" id="ARBA00034923"/>
    </source>
</evidence>
<dbReference type="NCBIfam" id="TIGR02784">
    <property type="entry name" value="addA_alphas"/>
    <property type="match status" value="1"/>
</dbReference>
<evidence type="ECO:0000256" key="10">
    <source>
        <dbReference type="ARBA" id="ARBA00023235"/>
    </source>
</evidence>
<evidence type="ECO:0000313" key="20">
    <source>
        <dbReference type="Proteomes" id="UP000198346"/>
    </source>
</evidence>
<keyword evidence="5 15" id="KW-0347">Helicase</keyword>
<evidence type="ECO:0000256" key="8">
    <source>
        <dbReference type="ARBA" id="ARBA00023125"/>
    </source>
</evidence>
<dbReference type="GO" id="GO:0000725">
    <property type="term" value="P:recombinational repair"/>
    <property type="evidence" value="ECO:0007669"/>
    <property type="project" value="TreeGrafter"/>
</dbReference>
<accession>A0A239PK29</accession>
<evidence type="ECO:0000256" key="5">
    <source>
        <dbReference type="ARBA" id="ARBA00022806"/>
    </source>
</evidence>
<dbReference type="PANTHER" id="PTHR11070:SF2">
    <property type="entry name" value="ATP-DEPENDENT DNA HELICASE SRS2"/>
    <property type="match status" value="1"/>
</dbReference>
<dbReference type="Pfam" id="PF12705">
    <property type="entry name" value="PDDEXK_1"/>
    <property type="match status" value="1"/>
</dbReference>
<dbReference type="InterPro" id="IPR011604">
    <property type="entry name" value="PDDEXK-like_dom_sf"/>
</dbReference>
<evidence type="ECO:0000256" key="7">
    <source>
        <dbReference type="ARBA" id="ARBA00022840"/>
    </source>
</evidence>
<dbReference type="Pfam" id="PF13361">
    <property type="entry name" value="UvrD_C"/>
    <property type="match status" value="1"/>
</dbReference>
<evidence type="ECO:0000256" key="16">
    <source>
        <dbReference type="SAM" id="MobiDB-lite"/>
    </source>
</evidence>
<evidence type="ECO:0000256" key="14">
    <source>
        <dbReference type="ARBA" id="ARBA00048988"/>
    </source>
</evidence>
<keyword evidence="8" id="KW-0238">DNA-binding</keyword>
<dbReference type="GO" id="GO:0033202">
    <property type="term" value="C:DNA helicase complex"/>
    <property type="evidence" value="ECO:0007669"/>
    <property type="project" value="TreeGrafter"/>
</dbReference>
<dbReference type="InterPro" id="IPR000212">
    <property type="entry name" value="DNA_helicase_UvrD/REP"/>
</dbReference>
<evidence type="ECO:0000256" key="4">
    <source>
        <dbReference type="ARBA" id="ARBA00022801"/>
    </source>
</evidence>
<keyword evidence="4 15" id="KW-0378">Hydrolase</keyword>
<dbReference type="OrthoDB" id="9810135at2"/>